<sequence>MKLVLVTETYPPEVNGVAMTLERLVRNLIKLGHDVELVRPKQKADSGSPSEPYPVHLVGAIPIPGYAGMQFGWFAGSMLKKLWTANRPDVVHIATEGPLGLSALNIARKLGIPVVTSFHTNFHSYGDHYNYKFLANTLLGYFRWFHNRTLATFVPSRDVVRDLEKFGFKNVKIFSRGVDTELFGKHRRQDALRQSWGAQNGDPIVVYVGRVAAEKNIPLTIAAYERLKKRLPAAKLVVVGDGPERVGLEKKHPEIIFAGMQRGEDLAAHYASADFFLFASTTETFGNVLTEAMASELVVLGYDYAAANHHVIDGENGFKVPFKDEAAFLSSVDRLLDDQANWPAIRQAARAKAESLSWASIIGDYASQVEQLAGLK</sequence>
<feature type="domain" description="Glycosyl transferase family 1" evidence="1">
    <location>
        <begin position="190"/>
        <end position="350"/>
    </location>
</feature>
<organism evidence="3 4">
    <name type="scientific">Cerasicoccus arenae</name>
    <dbReference type="NCBI Taxonomy" id="424488"/>
    <lineage>
        <taxon>Bacteria</taxon>
        <taxon>Pseudomonadati</taxon>
        <taxon>Verrucomicrobiota</taxon>
        <taxon>Opitutia</taxon>
        <taxon>Puniceicoccales</taxon>
        <taxon>Cerasicoccaceae</taxon>
        <taxon>Cerasicoccus</taxon>
    </lineage>
</organism>
<dbReference type="RefSeq" id="WP_189514635.1">
    <property type="nucleotide sequence ID" value="NZ_BMXG01000011.1"/>
</dbReference>
<dbReference type="InterPro" id="IPR001296">
    <property type="entry name" value="Glyco_trans_1"/>
</dbReference>
<dbReference type="PANTHER" id="PTHR45947:SF3">
    <property type="entry name" value="SULFOQUINOVOSYL TRANSFERASE SQD2"/>
    <property type="match status" value="1"/>
</dbReference>
<reference evidence="3" key="2">
    <citation type="submission" date="2020-09" db="EMBL/GenBank/DDBJ databases">
        <authorList>
            <person name="Sun Q."/>
            <person name="Kim S."/>
        </authorList>
    </citation>
    <scope>NUCLEOTIDE SEQUENCE</scope>
    <source>
        <strain evidence="3">KCTC 12870</strain>
    </source>
</reference>
<keyword evidence="4" id="KW-1185">Reference proteome</keyword>
<feature type="domain" description="Glycosyltransferase subfamily 4-like N-terminal" evidence="2">
    <location>
        <begin position="14"/>
        <end position="181"/>
    </location>
</feature>
<dbReference type="AlphaFoldDB" id="A0A8J3DAS1"/>
<gene>
    <name evidence="3" type="ORF">GCM10007047_19840</name>
</gene>
<keyword evidence="3" id="KW-0378">Hydrolase</keyword>
<proteinExistence type="predicted"/>
<evidence type="ECO:0000313" key="4">
    <source>
        <dbReference type="Proteomes" id="UP000642829"/>
    </source>
</evidence>
<dbReference type="CDD" id="cd03814">
    <property type="entry name" value="GT4-like"/>
    <property type="match status" value="1"/>
</dbReference>
<dbReference type="GO" id="GO:0016757">
    <property type="term" value="F:glycosyltransferase activity"/>
    <property type="evidence" value="ECO:0007669"/>
    <property type="project" value="InterPro"/>
</dbReference>
<dbReference type="Gene3D" id="3.40.50.2000">
    <property type="entry name" value="Glycogen Phosphorylase B"/>
    <property type="match status" value="2"/>
</dbReference>
<dbReference type="InterPro" id="IPR028098">
    <property type="entry name" value="Glyco_trans_4-like_N"/>
</dbReference>
<dbReference type="InterPro" id="IPR050194">
    <property type="entry name" value="Glycosyltransferase_grp1"/>
</dbReference>
<dbReference type="Proteomes" id="UP000642829">
    <property type="component" value="Unassembled WGS sequence"/>
</dbReference>
<evidence type="ECO:0000259" key="1">
    <source>
        <dbReference type="Pfam" id="PF00534"/>
    </source>
</evidence>
<dbReference type="EMBL" id="BMXG01000011">
    <property type="protein sequence ID" value="GHC03303.1"/>
    <property type="molecule type" value="Genomic_DNA"/>
</dbReference>
<accession>A0A8J3DAS1</accession>
<dbReference type="GO" id="GO:0016787">
    <property type="term" value="F:hydrolase activity"/>
    <property type="evidence" value="ECO:0007669"/>
    <property type="project" value="UniProtKB-KW"/>
</dbReference>
<comment type="caution">
    <text evidence="3">The sequence shown here is derived from an EMBL/GenBank/DDBJ whole genome shotgun (WGS) entry which is preliminary data.</text>
</comment>
<name>A0A8J3DAS1_9BACT</name>
<dbReference type="Pfam" id="PF00534">
    <property type="entry name" value="Glycos_transf_1"/>
    <property type="match status" value="1"/>
</dbReference>
<evidence type="ECO:0000313" key="3">
    <source>
        <dbReference type="EMBL" id="GHC03303.1"/>
    </source>
</evidence>
<dbReference type="SUPFAM" id="SSF53756">
    <property type="entry name" value="UDP-Glycosyltransferase/glycogen phosphorylase"/>
    <property type="match status" value="1"/>
</dbReference>
<reference evidence="3" key="1">
    <citation type="journal article" date="2014" name="Int. J. Syst. Evol. Microbiol.">
        <title>Complete genome sequence of Corynebacterium casei LMG S-19264T (=DSM 44701T), isolated from a smear-ripened cheese.</title>
        <authorList>
            <consortium name="US DOE Joint Genome Institute (JGI-PGF)"/>
            <person name="Walter F."/>
            <person name="Albersmeier A."/>
            <person name="Kalinowski J."/>
            <person name="Ruckert C."/>
        </authorList>
    </citation>
    <scope>NUCLEOTIDE SEQUENCE</scope>
    <source>
        <strain evidence="3">KCTC 12870</strain>
    </source>
</reference>
<dbReference type="PANTHER" id="PTHR45947">
    <property type="entry name" value="SULFOQUINOVOSYL TRANSFERASE SQD2"/>
    <property type="match status" value="1"/>
</dbReference>
<protein>
    <submittedName>
        <fullName evidence="3">Glycoside hydrolase</fullName>
    </submittedName>
</protein>
<dbReference type="Pfam" id="PF13439">
    <property type="entry name" value="Glyco_transf_4"/>
    <property type="match status" value="1"/>
</dbReference>
<evidence type="ECO:0000259" key="2">
    <source>
        <dbReference type="Pfam" id="PF13439"/>
    </source>
</evidence>